<dbReference type="InterPro" id="IPR028081">
    <property type="entry name" value="Leu-bd"/>
</dbReference>
<sequence length="442" mass="49017">MNLQAEAFSSGADRAPHKKNALKQRDGAIFRFREIGRRLRVRVYVSMLALALLALDFAGVKVAFAADAQIDVKIGFVRGPHSRDTISILDIPADDDGIAGARLAAEDNNTTGKFLGQSFEIEDVKLKDGDDPLKAFQSLADKGVGLILVDLPANQLLAVADAARNKNKDILLFNTSAYDDSLREENCRADVIHVAPTYSMLADGLTQYLVWKRWPRWFMIKGSHPEDELFAEALRHSAKKFGAKIVEERTYQDTGGGRRSDSGSVQTQRLIPTATQGAPSYDVLIAADESDVFANYLPYRTYDPRPVAGSAGLKPTSWDPSHEQWGAYQLQSRFFKLASRGMNARDNQAWVAVRMIGEAANRTGSNDPKTLRDYMTGPDFSIAAFKGQKQTLRHWNQQLRQPILLGDGRMIVSVSPQEGFLHQVSELDTLGFDQPETKCKLQ</sequence>
<keyword evidence="8" id="KW-1185">Reference proteome</keyword>
<dbReference type="PANTHER" id="PTHR30483:SF6">
    <property type="entry name" value="PERIPLASMIC BINDING PROTEIN OF ABC TRANSPORTER FOR NATURAL AMINO ACIDS"/>
    <property type="match status" value="1"/>
</dbReference>
<comment type="caution">
    <text evidence="7">The sequence shown here is derived from an EMBL/GenBank/DDBJ whole genome shotgun (WGS) entry which is preliminary data.</text>
</comment>
<keyword evidence="2" id="KW-0732">Signal</keyword>
<evidence type="ECO:0000313" key="7">
    <source>
        <dbReference type="EMBL" id="VTZ50012.1"/>
    </source>
</evidence>
<dbReference type="InterPro" id="IPR028082">
    <property type="entry name" value="Peripla_BP_I"/>
</dbReference>
<reference evidence="7 8" key="1">
    <citation type="submission" date="2019-05" db="EMBL/GenBank/DDBJ databases">
        <authorList>
            <person name="Farhan Ul Haque M."/>
        </authorList>
    </citation>
    <scope>NUCLEOTIDE SEQUENCE [LARGE SCALE GENOMIC DNA]</scope>
    <source>
        <strain evidence="7">2</strain>
    </source>
</reference>
<comment type="similarity">
    <text evidence="1">Belongs to the leucine-binding protein family.</text>
</comment>
<accession>A0A8B6M7G8</accession>
<proteinExistence type="inferred from homology"/>
<name>A0A8B6M7G8_METTU</name>
<dbReference type="Proteomes" id="UP000485880">
    <property type="component" value="Unassembled WGS sequence"/>
</dbReference>
<dbReference type="CDD" id="cd06268">
    <property type="entry name" value="PBP1_ABC_transporter_LIVBP-like"/>
    <property type="match status" value="1"/>
</dbReference>
<dbReference type="PANTHER" id="PTHR30483">
    <property type="entry name" value="LEUCINE-SPECIFIC-BINDING PROTEIN"/>
    <property type="match status" value="1"/>
</dbReference>
<organism evidence="7 8">
    <name type="scientific">Methylocella tundrae</name>
    <dbReference type="NCBI Taxonomy" id="227605"/>
    <lineage>
        <taxon>Bacteria</taxon>
        <taxon>Pseudomonadati</taxon>
        <taxon>Pseudomonadota</taxon>
        <taxon>Alphaproteobacteria</taxon>
        <taxon>Hyphomicrobiales</taxon>
        <taxon>Beijerinckiaceae</taxon>
        <taxon>Methylocella</taxon>
    </lineage>
</organism>
<evidence type="ECO:0000256" key="3">
    <source>
        <dbReference type="ARBA" id="ARBA00022970"/>
    </source>
</evidence>
<evidence type="ECO:0000256" key="5">
    <source>
        <dbReference type="SAM" id="Phobius"/>
    </source>
</evidence>
<dbReference type="EMBL" id="CABFMQ020000076">
    <property type="protein sequence ID" value="VTZ50012.1"/>
    <property type="molecule type" value="Genomic_DNA"/>
</dbReference>
<dbReference type="NCBIfam" id="TIGR03863">
    <property type="entry name" value="PQQ_ABC_bind"/>
    <property type="match status" value="1"/>
</dbReference>
<dbReference type="InterPro" id="IPR051010">
    <property type="entry name" value="BCAA_transport"/>
</dbReference>
<dbReference type="GO" id="GO:0006865">
    <property type="term" value="P:amino acid transport"/>
    <property type="evidence" value="ECO:0007669"/>
    <property type="project" value="UniProtKB-KW"/>
</dbReference>
<gene>
    <name evidence="7" type="ORF">MPC4_20222</name>
</gene>
<feature type="domain" description="Leucine-binding protein" evidence="6">
    <location>
        <begin position="97"/>
        <end position="252"/>
    </location>
</feature>
<keyword evidence="3" id="KW-0029">Amino-acid transport</keyword>
<feature type="transmembrane region" description="Helical" evidence="5">
    <location>
        <begin position="41"/>
        <end position="64"/>
    </location>
</feature>
<evidence type="ECO:0000256" key="2">
    <source>
        <dbReference type="ARBA" id="ARBA00022729"/>
    </source>
</evidence>
<dbReference type="AlphaFoldDB" id="A0A8B6M7G8"/>
<dbReference type="Pfam" id="PF13458">
    <property type="entry name" value="Peripla_BP_6"/>
    <property type="match status" value="1"/>
</dbReference>
<keyword evidence="5" id="KW-0472">Membrane</keyword>
<dbReference type="InterPro" id="IPR022478">
    <property type="entry name" value="ABC_transptr_sub-bd_PQQ"/>
</dbReference>
<keyword evidence="5" id="KW-1133">Transmembrane helix</keyword>
<evidence type="ECO:0000256" key="1">
    <source>
        <dbReference type="ARBA" id="ARBA00010062"/>
    </source>
</evidence>
<keyword evidence="3" id="KW-0813">Transport</keyword>
<dbReference type="Gene3D" id="3.40.50.2300">
    <property type="match status" value="2"/>
</dbReference>
<evidence type="ECO:0000256" key="4">
    <source>
        <dbReference type="SAM" id="MobiDB-lite"/>
    </source>
</evidence>
<protein>
    <recommendedName>
        <fullName evidence="6">Leucine-binding protein domain-containing protein</fullName>
    </recommendedName>
</protein>
<feature type="region of interest" description="Disordered" evidence="4">
    <location>
        <begin position="1"/>
        <end position="20"/>
    </location>
</feature>
<evidence type="ECO:0000313" key="8">
    <source>
        <dbReference type="Proteomes" id="UP000485880"/>
    </source>
</evidence>
<keyword evidence="5" id="KW-0812">Transmembrane</keyword>
<dbReference type="SUPFAM" id="SSF53822">
    <property type="entry name" value="Periplasmic binding protein-like I"/>
    <property type="match status" value="1"/>
</dbReference>
<evidence type="ECO:0000259" key="6">
    <source>
        <dbReference type="Pfam" id="PF13458"/>
    </source>
</evidence>